<feature type="transmembrane region" description="Helical" evidence="7">
    <location>
        <begin position="92"/>
        <end position="111"/>
    </location>
</feature>
<feature type="transmembrane region" description="Helical" evidence="7">
    <location>
        <begin position="62"/>
        <end position="83"/>
    </location>
</feature>
<reference evidence="8 9" key="2">
    <citation type="submission" date="2020-06" db="EMBL/GenBank/DDBJ databases">
        <title>Ramlibacter rhizophilus sp. nov., isolated from rhizosphere soil of national flower Mugunghwa from South Korea.</title>
        <authorList>
            <person name="Zheng-Fei Y."/>
            <person name="Huan T."/>
        </authorList>
    </citation>
    <scope>NUCLEOTIDE SEQUENCE [LARGE SCALE GENOMIC DNA]</scope>
    <source>
        <strain evidence="8 9">B156</strain>
    </source>
</reference>
<reference evidence="8 9" key="1">
    <citation type="submission" date="2020-05" db="EMBL/GenBank/DDBJ databases">
        <authorList>
            <person name="Khan S.A."/>
            <person name="Jeon C.O."/>
            <person name="Chun B.H."/>
        </authorList>
    </citation>
    <scope>NUCLEOTIDE SEQUENCE [LARGE SCALE GENOMIC DNA]</scope>
    <source>
        <strain evidence="8 9">B156</strain>
    </source>
</reference>
<gene>
    <name evidence="8" type="ORF">HK415_17860</name>
</gene>
<feature type="transmembrane region" description="Helical" evidence="7">
    <location>
        <begin position="198"/>
        <end position="219"/>
    </location>
</feature>
<evidence type="ECO:0000256" key="7">
    <source>
        <dbReference type="SAM" id="Phobius"/>
    </source>
</evidence>
<evidence type="ECO:0000256" key="6">
    <source>
        <dbReference type="RuleBase" id="RU003943"/>
    </source>
</evidence>
<dbReference type="InterPro" id="IPR001626">
    <property type="entry name" value="ABC_TroCD"/>
</dbReference>
<comment type="similarity">
    <text evidence="2 6">Belongs to the ABC-3 integral membrane protein family.</text>
</comment>
<feature type="transmembrane region" description="Helical" evidence="7">
    <location>
        <begin position="6"/>
        <end position="27"/>
    </location>
</feature>
<organism evidence="8 9">
    <name type="scientific">Ramlibacter montanisoli</name>
    <dbReference type="NCBI Taxonomy" id="2732512"/>
    <lineage>
        <taxon>Bacteria</taxon>
        <taxon>Pseudomonadati</taxon>
        <taxon>Pseudomonadota</taxon>
        <taxon>Betaproteobacteria</taxon>
        <taxon>Burkholderiales</taxon>
        <taxon>Comamonadaceae</taxon>
        <taxon>Ramlibacter</taxon>
    </lineage>
</organism>
<dbReference type="GO" id="GO:0055085">
    <property type="term" value="P:transmembrane transport"/>
    <property type="evidence" value="ECO:0007669"/>
    <property type="project" value="InterPro"/>
</dbReference>
<evidence type="ECO:0000256" key="3">
    <source>
        <dbReference type="ARBA" id="ARBA00022692"/>
    </source>
</evidence>
<keyword evidence="9" id="KW-1185">Reference proteome</keyword>
<dbReference type="Pfam" id="PF00950">
    <property type="entry name" value="ABC-3"/>
    <property type="match status" value="2"/>
</dbReference>
<keyword evidence="5 7" id="KW-0472">Membrane</keyword>
<comment type="caution">
    <text evidence="8">The sequence shown here is derived from an EMBL/GenBank/DDBJ whole genome shotgun (WGS) entry which is preliminary data.</text>
</comment>
<keyword evidence="3 6" id="KW-0812">Transmembrane</keyword>
<feature type="transmembrane region" description="Helical" evidence="7">
    <location>
        <begin position="34"/>
        <end position="56"/>
    </location>
</feature>
<evidence type="ECO:0000256" key="4">
    <source>
        <dbReference type="ARBA" id="ARBA00022989"/>
    </source>
</evidence>
<dbReference type="RefSeq" id="WP_171561572.1">
    <property type="nucleotide sequence ID" value="NZ_JABFCS010000001.1"/>
</dbReference>
<proteinExistence type="inferred from homology"/>
<keyword evidence="6" id="KW-0813">Transport</keyword>
<dbReference type="PANTHER" id="PTHR30477:SF19">
    <property type="entry name" value="METAL ABC TRANSPORTER PERMEASE"/>
    <property type="match status" value="1"/>
</dbReference>
<dbReference type="AlphaFoldDB" id="A0A849KB16"/>
<accession>A0A849KB16</accession>
<evidence type="ECO:0000256" key="1">
    <source>
        <dbReference type="ARBA" id="ARBA00004141"/>
    </source>
</evidence>
<evidence type="ECO:0000313" key="9">
    <source>
        <dbReference type="Proteomes" id="UP000552954"/>
    </source>
</evidence>
<sequence>MNADLAWLAAPAAALLLASLVLVPLGAQVLARGVVFIDLAVAQIAACGVLAAGALVEEPGALLSSVAAAAAALLGSAGVWWLARRWPEQREALIGLVYVAGAGISVIAVAFDPHGRERLARLLAADVLWVPWSAVLLLAAAASLVLTLSALRGGVLRRDAVFYPAFALALSMAVQTLGLYLVFALLIGPALWTQRGVALGKAVPLGVAACLAGMGWSWAFDWPSGASTALALCLLGILAVWRAPVPA</sequence>
<keyword evidence="4 7" id="KW-1133">Transmembrane helix</keyword>
<evidence type="ECO:0000313" key="8">
    <source>
        <dbReference type="EMBL" id="NNU44620.1"/>
    </source>
</evidence>
<feature type="transmembrane region" description="Helical" evidence="7">
    <location>
        <begin position="131"/>
        <end position="151"/>
    </location>
</feature>
<dbReference type="EMBL" id="JABFCS010000001">
    <property type="protein sequence ID" value="NNU44620.1"/>
    <property type="molecule type" value="Genomic_DNA"/>
</dbReference>
<dbReference type="InterPro" id="IPR037294">
    <property type="entry name" value="ABC_BtuC-like"/>
</dbReference>
<dbReference type="Proteomes" id="UP000552954">
    <property type="component" value="Unassembled WGS sequence"/>
</dbReference>
<feature type="transmembrane region" description="Helical" evidence="7">
    <location>
        <begin position="226"/>
        <end position="244"/>
    </location>
</feature>
<feature type="transmembrane region" description="Helical" evidence="7">
    <location>
        <begin position="163"/>
        <end position="192"/>
    </location>
</feature>
<dbReference type="GO" id="GO:0010043">
    <property type="term" value="P:response to zinc ion"/>
    <property type="evidence" value="ECO:0007669"/>
    <property type="project" value="TreeGrafter"/>
</dbReference>
<dbReference type="PANTHER" id="PTHR30477">
    <property type="entry name" value="ABC-TRANSPORTER METAL-BINDING PROTEIN"/>
    <property type="match status" value="1"/>
</dbReference>
<dbReference type="SUPFAM" id="SSF81345">
    <property type="entry name" value="ABC transporter involved in vitamin B12 uptake, BtuC"/>
    <property type="match status" value="1"/>
</dbReference>
<comment type="subcellular location">
    <subcellularLocation>
        <location evidence="6">Cell membrane</location>
        <topology evidence="6">Multi-pass membrane protein</topology>
    </subcellularLocation>
    <subcellularLocation>
        <location evidence="1">Membrane</location>
        <topology evidence="1">Multi-pass membrane protein</topology>
    </subcellularLocation>
</comment>
<evidence type="ECO:0000256" key="2">
    <source>
        <dbReference type="ARBA" id="ARBA00008034"/>
    </source>
</evidence>
<name>A0A849KB16_9BURK</name>
<evidence type="ECO:0000256" key="5">
    <source>
        <dbReference type="ARBA" id="ARBA00023136"/>
    </source>
</evidence>
<dbReference type="GO" id="GO:0043190">
    <property type="term" value="C:ATP-binding cassette (ABC) transporter complex"/>
    <property type="evidence" value="ECO:0007669"/>
    <property type="project" value="InterPro"/>
</dbReference>
<protein>
    <submittedName>
        <fullName evidence="8">Metal ABC transporter permease</fullName>
    </submittedName>
</protein>